<sequence length="92" mass="10504">MDKGKKSIIVNNVIFLILLFVSCTMVFNDIGSMLMSIYYSKDTIQDLNFSYHDITVYTASETYHLGLNIPLIIVGVGIVNNLLYLLVYYLKK</sequence>
<keyword evidence="1" id="KW-0812">Transmembrane</keyword>
<evidence type="ECO:0000313" key="3">
    <source>
        <dbReference type="Proteomes" id="UP000289856"/>
    </source>
</evidence>
<keyword evidence="3" id="KW-1185">Reference proteome</keyword>
<dbReference type="KEGG" id="cohn:KCTCHS21_37280"/>
<evidence type="ECO:0000313" key="2">
    <source>
        <dbReference type="EMBL" id="BBI34329.1"/>
    </source>
</evidence>
<keyword evidence="1" id="KW-0472">Membrane</keyword>
<feature type="transmembrane region" description="Helical" evidence="1">
    <location>
        <begin position="69"/>
        <end position="90"/>
    </location>
</feature>
<organism evidence="2 3">
    <name type="scientific">Cohnella abietis</name>
    <dbReference type="NCBI Taxonomy" id="2507935"/>
    <lineage>
        <taxon>Bacteria</taxon>
        <taxon>Bacillati</taxon>
        <taxon>Bacillota</taxon>
        <taxon>Bacilli</taxon>
        <taxon>Bacillales</taxon>
        <taxon>Paenibacillaceae</taxon>
        <taxon>Cohnella</taxon>
    </lineage>
</organism>
<dbReference type="Proteomes" id="UP000289856">
    <property type="component" value="Chromosome"/>
</dbReference>
<evidence type="ECO:0000256" key="1">
    <source>
        <dbReference type="SAM" id="Phobius"/>
    </source>
</evidence>
<reference evidence="2 3" key="1">
    <citation type="submission" date="2019-01" db="EMBL/GenBank/DDBJ databases">
        <title>Complete genome sequence of Cohnella hallensis HS21 isolated from Korean fir (Abies koreana) rhizospheric soil.</title>
        <authorList>
            <person name="Jiang L."/>
            <person name="Kang S.W."/>
            <person name="Kim S."/>
            <person name="Jung J."/>
            <person name="Kim C.Y."/>
            <person name="Kim D.H."/>
            <person name="Kim S.W."/>
            <person name="Lee J."/>
        </authorList>
    </citation>
    <scope>NUCLEOTIDE SEQUENCE [LARGE SCALE GENOMIC DNA]</scope>
    <source>
        <strain evidence="2 3">HS21</strain>
    </source>
</reference>
<feature type="transmembrane region" description="Helical" evidence="1">
    <location>
        <begin position="12"/>
        <end position="39"/>
    </location>
</feature>
<gene>
    <name evidence="2" type="ORF">KCTCHS21_37280</name>
</gene>
<accession>A0A3T1D8D0</accession>
<proteinExistence type="predicted"/>
<dbReference type="AlphaFoldDB" id="A0A3T1D8D0"/>
<name>A0A3T1D8D0_9BACL</name>
<protein>
    <submittedName>
        <fullName evidence="2">Uncharacterized protein</fullName>
    </submittedName>
</protein>
<dbReference type="PROSITE" id="PS51257">
    <property type="entry name" value="PROKAR_LIPOPROTEIN"/>
    <property type="match status" value="1"/>
</dbReference>
<dbReference type="EMBL" id="AP019400">
    <property type="protein sequence ID" value="BBI34329.1"/>
    <property type="molecule type" value="Genomic_DNA"/>
</dbReference>
<keyword evidence="1" id="KW-1133">Transmembrane helix</keyword>